<feature type="transmembrane region" description="Helical" evidence="1">
    <location>
        <begin position="405"/>
        <end position="423"/>
    </location>
</feature>
<reference evidence="4 5" key="1">
    <citation type="submission" date="2014-10" db="EMBL/GenBank/DDBJ databases">
        <title>Genome sequence of Novosphingobium malaysiense MUSC 273(T).</title>
        <authorList>
            <person name="Lee L.-H."/>
        </authorList>
    </citation>
    <scope>NUCLEOTIDE SEQUENCE [LARGE SCALE GENOMIC DNA]</scope>
    <source>
        <strain evidence="4 5">MUSC 273</strain>
    </source>
</reference>
<feature type="transmembrane region" description="Helical" evidence="1">
    <location>
        <begin position="373"/>
        <end position="393"/>
    </location>
</feature>
<protein>
    <submittedName>
        <fullName evidence="4">Membrane protein</fullName>
    </submittedName>
</protein>
<proteinExistence type="predicted"/>
<evidence type="ECO:0000256" key="1">
    <source>
        <dbReference type="SAM" id="Phobius"/>
    </source>
</evidence>
<dbReference type="PANTHER" id="PTHR39084">
    <property type="entry name" value="MEMBRANE PROTEIN-RELATED"/>
    <property type="match status" value="1"/>
</dbReference>
<feature type="transmembrane region" description="Helical" evidence="1">
    <location>
        <begin position="41"/>
        <end position="60"/>
    </location>
</feature>
<feature type="transmembrane region" description="Helical" evidence="1">
    <location>
        <begin position="205"/>
        <end position="227"/>
    </location>
</feature>
<keyword evidence="5" id="KW-1185">Reference proteome</keyword>
<sequence length="424" mass="44627">MTALPGYSHLINIAMALALGLLVGLQRGWVLREQAAGSRFAGFRTFALMGLAGGIAGILFDEARGPATGLLVAVMLLVLLGYERTSRLSGRIDGTSGVVALLTLASGFLVGIGERLTGTTIVVVMVLILAMRAQLHRWVRHLSEKEMISIARFALIALVILPLLPDQPYGPYDAWNPRKLWMVVVLVSGFSFAGYFAARMLGPTRAVIATAAAGSMVSSTAVTASLATRMRDGTEGTPILATGISAASVVMYLRVAVLTAALAPFALLPLIRLILPGMLVSLVIAGWYLRKVPRGPSGTQEEEVPMRNPFDLAPAFLLTALVMALTVAARWVLQHFGDRELALVLAVSGTVDVDSTIITMGNLPTDTLPQTTAALVLAFSVTLNTLFKAFVSASVGGWTKGKHGALPLVASAMAVIAGALVVIF</sequence>
<dbReference type="OrthoDB" id="9813718at2"/>
<feature type="transmembrane region" description="Helical" evidence="1">
    <location>
        <begin position="341"/>
        <end position="361"/>
    </location>
</feature>
<name>A0A0B1ZP30_9SPHN</name>
<evidence type="ECO:0000313" key="4">
    <source>
        <dbReference type="EMBL" id="KHK92341.1"/>
    </source>
</evidence>
<feature type="domain" description="DUF4010" evidence="3">
    <location>
        <begin position="185"/>
        <end position="396"/>
    </location>
</feature>
<feature type="transmembrane region" description="Helical" evidence="1">
    <location>
        <begin position="94"/>
        <end position="112"/>
    </location>
</feature>
<dbReference type="Proteomes" id="UP000031057">
    <property type="component" value="Unassembled WGS sequence"/>
</dbReference>
<keyword evidence="1" id="KW-0472">Membrane</keyword>
<keyword evidence="1" id="KW-1133">Transmembrane helix</keyword>
<feature type="transmembrane region" description="Helical" evidence="1">
    <location>
        <begin position="66"/>
        <end position="82"/>
    </location>
</feature>
<feature type="transmembrane region" description="Helical" evidence="1">
    <location>
        <begin position="118"/>
        <end position="135"/>
    </location>
</feature>
<organism evidence="4 5">
    <name type="scientific">Novosphingobium malaysiense</name>
    <dbReference type="NCBI Taxonomy" id="1348853"/>
    <lineage>
        <taxon>Bacteria</taxon>
        <taxon>Pseudomonadati</taxon>
        <taxon>Pseudomonadota</taxon>
        <taxon>Alphaproteobacteria</taxon>
        <taxon>Sphingomonadales</taxon>
        <taxon>Sphingomonadaceae</taxon>
        <taxon>Novosphingobium</taxon>
    </lineage>
</organism>
<feature type="transmembrane region" description="Helical" evidence="1">
    <location>
        <begin position="270"/>
        <end position="289"/>
    </location>
</feature>
<dbReference type="InterPro" id="IPR049177">
    <property type="entry name" value="MgtC_SapB_SrpB_YhiD_N"/>
</dbReference>
<evidence type="ECO:0000259" key="2">
    <source>
        <dbReference type="Pfam" id="PF02308"/>
    </source>
</evidence>
<feature type="domain" description="MgtC/SapB/SrpB/YhiD N-terminal" evidence="2">
    <location>
        <begin position="14"/>
        <end position="137"/>
    </location>
</feature>
<feature type="transmembrane region" description="Helical" evidence="1">
    <location>
        <begin position="309"/>
        <end position="329"/>
    </location>
</feature>
<gene>
    <name evidence="4" type="ORF">LK12_05850</name>
</gene>
<dbReference type="AlphaFoldDB" id="A0A0B1ZP30"/>
<evidence type="ECO:0000313" key="5">
    <source>
        <dbReference type="Proteomes" id="UP000031057"/>
    </source>
</evidence>
<dbReference type="RefSeq" id="WP_039280677.1">
    <property type="nucleotide sequence ID" value="NZ_JTDI01000002.1"/>
</dbReference>
<evidence type="ECO:0000259" key="3">
    <source>
        <dbReference type="Pfam" id="PF13194"/>
    </source>
</evidence>
<dbReference type="InterPro" id="IPR025105">
    <property type="entry name" value="DUF4010"/>
</dbReference>
<dbReference type="PANTHER" id="PTHR39084:SF1">
    <property type="entry name" value="DUF4010 DOMAIN-CONTAINING PROTEIN"/>
    <property type="match status" value="1"/>
</dbReference>
<feature type="transmembrane region" description="Helical" evidence="1">
    <location>
        <begin position="239"/>
        <end position="263"/>
    </location>
</feature>
<feature type="transmembrane region" description="Helical" evidence="1">
    <location>
        <begin position="180"/>
        <end position="198"/>
    </location>
</feature>
<comment type="caution">
    <text evidence="4">The sequence shown here is derived from an EMBL/GenBank/DDBJ whole genome shotgun (WGS) entry which is preliminary data.</text>
</comment>
<dbReference type="Pfam" id="PF02308">
    <property type="entry name" value="MgtC"/>
    <property type="match status" value="1"/>
</dbReference>
<dbReference type="EMBL" id="JTDI01000002">
    <property type="protein sequence ID" value="KHK92341.1"/>
    <property type="molecule type" value="Genomic_DNA"/>
</dbReference>
<accession>A0A0B1ZP30</accession>
<dbReference type="Pfam" id="PF13194">
    <property type="entry name" value="DUF4010"/>
    <property type="match status" value="1"/>
</dbReference>
<feature type="transmembrane region" description="Helical" evidence="1">
    <location>
        <begin position="147"/>
        <end position="165"/>
    </location>
</feature>
<feature type="transmembrane region" description="Helical" evidence="1">
    <location>
        <begin position="6"/>
        <end position="29"/>
    </location>
</feature>
<keyword evidence="1" id="KW-0812">Transmembrane</keyword>